<dbReference type="PROSITE" id="PS51257">
    <property type="entry name" value="PROKAR_LIPOPROTEIN"/>
    <property type="match status" value="1"/>
</dbReference>
<reference evidence="2" key="1">
    <citation type="submission" date="2023-08" db="EMBL/GenBank/DDBJ databases">
        <title>Complete Genome Sequences of butyrate producing Anaerostipes hadrus strains BA1 and GIF7 isolated from the terminal ileum of a healthy lean male.</title>
        <authorList>
            <person name="Low A."/>
            <person name="Sheludchenko M."/>
            <person name="Cheng H.E."/>
            <person name="Koh X.Q."/>
            <person name="Lee J."/>
        </authorList>
    </citation>
    <scope>NUCLEOTIDE SEQUENCE</scope>
    <source>
        <strain evidence="2">BA1</strain>
    </source>
</reference>
<evidence type="ECO:0000313" key="3">
    <source>
        <dbReference type="Proteomes" id="UP001243496"/>
    </source>
</evidence>
<evidence type="ECO:0000313" key="2">
    <source>
        <dbReference type="EMBL" id="WMD17065.1"/>
    </source>
</evidence>
<dbReference type="Gene3D" id="2.60.40.3100">
    <property type="entry name" value="Arylsulphate sulphotransferase monomer, N-terminal domain"/>
    <property type="match status" value="1"/>
</dbReference>
<protein>
    <submittedName>
        <fullName evidence="2">Aryl-sulfate sulfotransferase</fullName>
    </submittedName>
</protein>
<dbReference type="GO" id="GO:0004062">
    <property type="term" value="F:aryl sulfotransferase activity"/>
    <property type="evidence" value="ECO:0007669"/>
    <property type="project" value="InterPro"/>
</dbReference>
<dbReference type="EMBL" id="CP132968">
    <property type="protein sequence ID" value="WMD17065.1"/>
    <property type="molecule type" value="Genomic_DNA"/>
</dbReference>
<dbReference type="RefSeq" id="WP_306857519.1">
    <property type="nucleotide sequence ID" value="NZ_CP132968.1"/>
</dbReference>
<dbReference type="InterPro" id="IPR010262">
    <property type="entry name" value="Arylsulfotransferase_bact"/>
</dbReference>
<dbReference type="InterPro" id="IPR035391">
    <property type="entry name" value="Arylsulfotran_N"/>
</dbReference>
<proteinExistence type="predicted"/>
<dbReference type="AlphaFoldDB" id="A0AAQ3JJE4"/>
<dbReference type="Pfam" id="PF05935">
    <property type="entry name" value="Arylsulfotrans"/>
    <property type="match status" value="1"/>
</dbReference>
<name>A0AAQ3JJE4_ANAHA</name>
<gene>
    <name evidence="2" type="ORF">RBI15_02875</name>
</gene>
<accession>A0AAQ3JJE4</accession>
<evidence type="ECO:0000259" key="1">
    <source>
        <dbReference type="Pfam" id="PF17425"/>
    </source>
</evidence>
<dbReference type="GeneID" id="92740314"/>
<organism evidence="2 3">
    <name type="scientific">Anaerostipes hadrus</name>
    <dbReference type="NCBI Taxonomy" id="649756"/>
    <lineage>
        <taxon>Bacteria</taxon>
        <taxon>Bacillati</taxon>
        <taxon>Bacillota</taxon>
        <taxon>Clostridia</taxon>
        <taxon>Lachnospirales</taxon>
        <taxon>Lachnospiraceae</taxon>
        <taxon>Anaerostipes</taxon>
    </lineage>
</organism>
<dbReference type="PANTHER" id="PTHR35340">
    <property type="entry name" value="PQQ ENZYME REPEAT PROTEIN-RELATED"/>
    <property type="match status" value="1"/>
</dbReference>
<dbReference type="InterPro" id="IPR053143">
    <property type="entry name" value="Arylsulfate_ST"/>
</dbReference>
<dbReference type="Proteomes" id="UP001243496">
    <property type="component" value="Chromosome"/>
</dbReference>
<dbReference type="PANTHER" id="PTHR35340:SF10">
    <property type="entry name" value="CYTOPLASMIC PROTEIN"/>
    <property type="match status" value="1"/>
</dbReference>
<dbReference type="InterPro" id="IPR038477">
    <property type="entry name" value="ASST_N_sf"/>
</dbReference>
<sequence>MQKTLHKRITVKKKTFYILCLVFSVLGLAGITYGCSKKSDSSVQSKEINVDVQTVNHKQKDIYTTAYQKESDAKLKSLKSKDDYSTENPLIIENLYGTNTTSLYYYAKTDQASYAVATIETTDKKSVAYKHTLQTVSGDKYVKQHEYQIIGLVPNTKNKITMQFFNKKNKPISKTCFYVTTKKDSSIPKMEKTATGKSKVKMTDGLFAMMGRDQGALQNNGKAVDANVFLWDNNGVCRGRIPLNDYKTDRLLFIKNEMVYSYDINHLAFVNLLGKVTKTISLGDYQLHHDFMYDKHTNKILCLVSINSKTTIEDSIISVDATSGQVKLLLDTEDVLPNIKNIATQEENGGLNYSGTTDLDWIHVNSFDFVDDDSLILSSREQSSLIKVSNIYEKPELDYIIHYGTLYKGSGYEDKLLTRKGNLVAPAGQHTVTVEKDDSLPDGQYYVYMFNNNYGRVTAFPEFDWSSYKDLSPSSNPKTGTSYYSKYLVDEKNGTYTLAQEFKLPYSSIVSSVQHLGGNIPYSSGRSKIFGEYDKDGNLIKSFRYDAQQFSYRVLKYNFKGFYFR</sequence>
<dbReference type="Pfam" id="PF17425">
    <property type="entry name" value="Arylsulfotran_N"/>
    <property type="match status" value="1"/>
</dbReference>
<feature type="domain" description="Arylsulfotransferase N-terminal" evidence="1">
    <location>
        <begin position="91"/>
        <end position="175"/>
    </location>
</feature>